<keyword evidence="3" id="KW-1185">Reference proteome</keyword>
<dbReference type="Proteomes" id="UP001341840">
    <property type="component" value="Unassembled WGS sequence"/>
</dbReference>
<feature type="region of interest" description="Disordered" evidence="1">
    <location>
        <begin position="39"/>
        <end position="75"/>
    </location>
</feature>
<organism evidence="2 3">
    <name type="scientific">Stylosanthes scabra</name>
    <dbReference type="NCBI Taxonomy" id="79078"/>
    <lineage>
        <taxon>Eukaryota</taxon>
        <taxon>Viridiplantae</taxon>
        <taxon>Streptophyta</taxon>
        <taxon>Embryophyta</taxon>
        <taxon>Tracheophyta</taxon>
        <taxon>Spermatophyta</taxon>
        <taxon>Magnoliopsida</taxon>
        <taxon>eudicotyledons</taxon>
        <taxon>Gunneridae</taxon>
        <taxon>Pentapetalae</taxon>
        <taxon>rosids</taxon>
        <taxon>fabids</taxon>
        <taxon>Fabales</taxon>
        <taxon>Fabaceae</taxon>
        <taxon>Papilionoideae</taxon>
        <taxon>50 kb inversion clade</taxon>
        <taxon>dalbergioids sensu lato</taxon>
        <taxon>Dalbergieae</taxon>
        <taxon>Pterocarpus clade</taxon>
        <taxon>Stylosanthes</taxon>
    </lineage>
</organism>
<name>A0ABU6VR17_9FABA</name>
<feature type="compositionally biased region" description="Basic and acidic residues" evidence="1">
    <location>
        <begin position="64"/>
        <end position="75"/>
    </location>
</feature>
<gene>
    <name evidence="2" type="ORF">PIB30_084437</name>
</gene>
<comment type="caution">
    <text evidence="2">The sequence shown here is derived from an EMBL/GenBank/DDBJ whole genome shotgun (WGS) entry which is preliminary data.</text>
</comment>
<protein>
    <submittedName>
        <fullName evidence="2">Uncharacterized protein</fullName>
    </submittedName>
</protein>
<dbReference type="EMBL" id="JASCZI010152405">
    <property type="protein sequence ID" value="MED6176077.1"/>
    <property type="molecule type" value="Genomic_DNA"/>
</dbReference>
<evidence type="ECO:0000313" key="3">
    <source>
        <dbReference type="Proteomes" id="UP001341840"/>
    </source>
</evidence>
<proteinExistence type="predicted"/>
<sequence length="239" mass="26466">MLIIYLHETHFGEYSEDDEARPPWISYWRGDRMKERLKLEKKDSTGLLSQAKQRKERMKKKKKTTDPKRVETSTKMGKKDILNSKLILNHNQTQREQSLKMTKFNAAAENERRSKHRHEVNVEEIQPPPNAEVNPAGAEIIANAEAAPLNPLPENPTVAKAAPLNPLPENPAAAAPIETLPPIAAPAVAQINQLAENADAAVDPPSQGVAAIDDVLVTPQDCEIEVVEATSAEEELISR</sequence>
<evidence type="ECO:0000256" key="1">
    <source>
        <dbReference type="SAM" id="MobiDB-lite"/>
    </source>
</evidence>
<accession>A0ABU6VR17</accession>
<evidence type="ECO:0000313" key="2">
    <source>
        <dbReference type="EMBL" id="MED6176077.1"/>
    </source>
</evidence>
<reference evidence="2 3" key="1">
    <citation type="journal article" date="2023" name="Plants (Basel)">
        <title>Bridging the Gap: Combining Genomics and Transcriptomics Approaches to Understand Stylosanthes scabra, an Orphan Legume from the Brazilian Caatinga.</title>
        <authorList>
            <person name="Ferreira-Neto J.R.C."/>
            <person name="da Silva M.D."/>
            <person name="Binneck E."/>
            <person name="de Melo N.F."/>
            <person name="da Silva R.H."/>
            <person name="de Melo A.L.T.M."/>
            <person name="Pandolfi V."/>
            <person name="Bustamante F.O."/>
            <person name="Brasileiro-Vidal A.C."/>
            <person name="Benko-Iseppon A.M."/>
        </authorList>
    </citation>
    <scope>NUCLEOTIDE SEQUENCE [LARGE SCALE GENOMIC DNA]</scope>
    <source>
        <tissue evidence="2">Leaves</tissue>
    </source>
</reference>
<feature type="compositionally biased region" description="Basic residues" evidence="1">
    <location>
        <begin position="52"/>
        <end position="63"/>
    </location>
</feature>